<reference evidence="2" key="1">
    <citation type="submission" date="2020-11" db="EMBL/GenBank/DDBJ databases">
        <authorList>
            <person name="Tran Van P."/>
        </authorList>
    </citation>
    <scope>NUCLEOTIDE SEQUENCE</scope>
</reference>
<accession>A0A7R9QNL4</accession>
<proteinExistence type="predicted"/>
<evidence type="ECO:0000313" key="3">
    <source>
        <dbReference type="Proteomes" id="UP000728032"/>
    </source>
</evidence>
<keyword evidence="1" id="KW-1133">Transmembrane helix</keyword>
<keyword evidence="1" id="KW-0472">Membrane</keyword>
<keyword evidence="1" id="KW-0812">Transmembrane</keyword>
<organism evidence="2">
    <name type="scientific">Oppiella nova</name>
    <dbReference type="NCBI Taxonomy" id="334625"/>
    <lineage>
        <taxon>Eukaryota</taxon>
        <taxon>Metazoa</taxon>
        <taxon>Ecdysozoa</taxon>
        <taxon>Arthropoda</taxon>
        <taxon>Chelicerata</taxon>
        <taxon>Arachnida</taxon>
        <taxon>Acari</taxon>
        <taxon>Acariformes</taxon>
        <taxon>Sarcoptiformes</taxon>
        <taxon>Oribatida</taxon>
        <taxon>Brachypylina</taxon>
        <taxon>Oppioidea</taxon>
        <taxon>Oppiidae</taxon>
        <taxon>Oppiella</taxon>
    </lineage>
</organism>
<name>A0A7R9QNL4_9ACAR</name>
<feature type="transmembrane region" description="Helical" evidence="1">
    <location>
        <begin position="5"/>
        <end position="21"/>
    </location>
</feature>
<dbReference type="EMBL" id="CAJPVJ010005108">
    <property type="protein sequence ID" value="CAG2169237.1"/>
    <property type="molecule type" value="Genomic_DNA"/>
</dbReference>
<dbReference type="EMBL" id="OC919933">
    <property type="protein sequence ID" value="CAD7652050.1"/>
    <property type="molecule type" value="Genomic_DNA"/>
</dbReference>
<protein>
    <submittedName>
        <fullName evidence="2">Uncharacterized protein</fullName>
    </submittedName>
</protein>
<keyword evidence="3" id="KW-1185">Reference proteome</keyword>
<dbReference type="AlphaFoldDB" id="A0A7R9QNL4"/>
<gene>
    <name evidence="2" type="ORF">ONB1V03_LOCUS8717</name>
</gene>
<evidence type="ECO:0000256" key="1">
    <source>
        <dbReference type="SAM" id="Phobius"/>
    </source>
</evidence>
<dbReference type="Proteomes" id="UP000728032">
    <property type="component" value="Unassembled WGS sequence"/>
</dbReference>
<dbReference type="OrthoDB" id="6522184at2759"/>
<sequence length="196" mass="22657">MLAKLTGYVELVGLIICAYYVTRYNTVFLKCALIYLALNIGVVLYVTCDLFKFNLNLFTTRKVRADEDEDHKQEQEALKLGRQKLKEIMDAMKSDYITSFCTRLSKGVDDLEKLKEIMDAMKSDYITSFCTRLSKGVDDLENSTQEKLKTEKDPAKRHEIYTWATKAYARMSKFIQEIIDNIPPPTPAPFTDDQYD</sequence>
<evidence type="ECO:0000313" key="2">
    <source>
        <dbReference type="EMBL" id="CAD7652050.1"/>
    </source>
</evidence>
<feature type="transmembrane region" description="Helical" evidence="1">
    <location>
        <begin position="27"/>
        <end position="48"/>
    </location>
</feature>